<dbReference type="PIRSF" id="PIRSF014753">
    <property type="entry name" value="UCP014753"/>
    <property type="match status" value="1"/>
</dbReference>
<evidence type="ECO:0000259" key="1">
    <source>
        <dbReference type="Pfam" id="PF10022"/>
    </source>
</evidence>
<dbReference type="InterPro" id="IPR016624">
    <property type="entry name" value="UCP014753"/>
</dbReference>
<dbReference type="Pfam" id="PF10022">
    <property type="entry name" value="DUF2264"/>
    <property type="match status" value="1"/>
</dbReference>
<feature type="domain" description="DUF2264" evidence="1">
    <location>
        <begin position="2"/>
        <end position="146"/>
    </location>
</feature>
<evidence type="ECO:0008006" key="5">
    <source>
        <dbReference type="Google" id="ProtNLM"/>
    </source>
</evidence>
<dbReference type="EMBL" id="CP022114">
    <property type="protein sequence ID" value="ASG63367.1"/>
    <property type="molecule type" value="Genomic_DNA"/>
</dbReference>
<dbReference type="PANTHER" id="PTHR35339">
    <property type="entry name" value="LINALOOL DEHYDRATASE_ISOMERASE DOMAIN-CONTAINING PROTEIN"/>
    <property type="match status" value="1"/>
</dbReference>
<dbReference type="Proteomes" id="UP000197098">
    <property type="component" value="Chromosome"/>
</dbReference>
<dbReference type="InterPro" id="IPR049237">
    <property type="entry name" value="DUF2264_C"/>
</dbReference>
<evidence type="ECO:0000313" key="4">
    <source>
        <dbReference type="Proteomes" id="UP000197098"/>
    </source>
</evidence>
<dbReference type="AlphaFoldDB" id="A0A248KIF1"/>
<dbReference type="Pfam" id="PF20938">
    <property type="entry name" value="DUF2264_C"/>
    <property type="match status" value="1"/>
</dbReference>
<sequence length="410" mass="46770">MALHYYGLVYAQLMAERDPERCQILRERATLFARDFIYMFAADGSAIPFGRSLTYRFAQSAFWSAVAFAGLDVFPAGVVKGLVLRNLNWWRERELVDSRGVMNVGYAYDNPIVAEDYNAPGSSYWACKTFLILTQGEQSEFWQSQILPLPNLQTIRMFRHAGQLVHHDIHHQHHYLLNGGQFPAKNYNNSESKYAKFAYSSLLGFNLERSRYGIEMNACDSMLMFSEQDGYFRGRRLNLESEITERYIRCRWSPLSGINVSSWLVPLEAAHLRLHIIDTDRQIDTVEGGFPIPVLTPQIAAPGAKNHCIINRDENLFSWIKDISPSHSREAEVVISPPASNIIFPYSSGVVTLQKKLNPGRHIFACLVQAGRGEPDERNITLDIDPQYRFFTLKEGSTSYTLPLTLISER</sequence>
<protein>
    <recommendedName>
        <fullName evidence="5">DUF2264 domain-containing protein</fullName>
    </recommendedName>
</protein>
<dbReference type="InterPro" id="IPR049349">
    <property type="entry name" value="DUF2264_N"/>
</dbReference>
<evidence type="ECO:0000313" key="3">
    <source>
        <dbReference type="EMBL" id="ASG63367.1"/>
    </source>
</evidence>
<evidence type="ECO:0000259" key="2">
    <source>
        <dbReference type="Pfam" id="PF20938"/>
    </source>
</evidence>
<accession>A0A248KIF1</accession>
<reference evidence="3 4" key="1">
    <citation type="submission" date="2017-06" db="EMBL/GenBank/DDBJ databases">
        <title>Origin of plasmid-mediated fosfomycin resistance gene fosA3.</title>
        <authorList>
            <person name="Ito R."/>
            <person name="Pacey M.P."/>
            <person name="Doi Y."/>
        </authorList>
    </citation>
    <scope>NUCLEOTIDE SEQUENCE [LARGE SCALE GENOMIC DNA]</scope>
    <source>
        <strain evidence="3 4">YDC799</strain>
    </source>
</reference>
<name>A0A248KIF1_9ENTR</name>
<feature type="domain" description="DUF2264" evidence="2">
    <location>
        <begin position="155"/>
        <end position="362"/>
    </location>
</feature>
<dbReference type="PANTHER" id="PTHR35339:SF4">
    <property type="entry name" value="LINALOOL DEHYDRATASE_ISOMERASE DOMAIN-CONTAINING PROTEIN"/>
    <property type="match status" value="1"/>
</dbReference>
<gene>
    <name evidence="3" type="ORF">CEW81_11670</name>
</gene>
<organism evidence="3 4">
    <name type="scientific">Kluyvera genomosp. 3</name>
    <dbReference type="NCBI Taxonomy" id="2774055"/>
    <lineage>
        <taxon>Bacteria</taxon>
        <taxon>Pseudomonadati</taxon>
        <taxon>Pseudomonadota</taxon>
        <taxon>Gammaproteobacteria</taxon>
        <taxon>Enterobacterales</taxon>
        <taxon>Enterobacteriaceae</taxon>
        <taxon>Kluyvera</taxon>
    </lineage>
</organism>
<proteinExistence type="predicted"/>